<dbReference type="InParanoid" id="A0A663FGW0"/>
<reference evidence="11" key="2">
    <citation type="submission" date="2025-09" db="UniProtKB">
        <authorList>
            <consortium name="Ensembl"/>
        </authorList>
    </citation>
    <scope>IDENTIFICATION</scope>
</reference>
<comment type="catalytic activity">
    <reaction evidence="1">
        <text>S-ubiquitinyl-[E2 ubiquitin-conjugating enzyme]-L-cysteine + [acceptor protein]-L-lysine = [E2 ubiquitin-conjugating enzyme]-L-cysteine + N(6)-ubiquitinyl-[acceptor protein]-L-lysine.</text>
        <dbReference type="EC" id="2.3.2.27"/>
    </reaction>
</comment>
<keyword evidence="4" id="KW-0479">Metal-binding</keyword>
<dbReference type="AlphaFoldDB" id="A0A663FGW0"/>
<proteinExistence type="predicted"/>
<dbReference type="GO" id="GO:0061630">
    <property type="term" value="F:ubiquitin protein ligase activity"/>
    <property type="evidence" value="ECO:0007669"/>
    <property type="project" value="UniProtKB-EC"/>
</dbReference>
<evidence type="ECO:0000256" key="1">
    <source>
        <dbReference type="ARBA" id="ARBA00000900"/>
    </source>
</evidence>
<evidence type="ECO:0000256" key="4">
    <source>
        <dbReference type="ARBA" id="ARBA00022723"/>
    </source>
</evidence>
<dbReference type="PROSITE" id="PS00518">
    <property type="entry name" value="ZF_RING_1"/>
    <property type="match status" value="1"/>
</dbReference>
<dbReference type="InterPro" id="IPR013083">
    <property type="entry name" value="Znf_RING/FYVE/PHD"/>
</dbReference>
<dbReference type="GO" id="GO:0000209">
    <property type="term" value="P:protein polyubiquitination"/>
    <property type="evidence" value="ECO:0007669"/>
    <property type="project" value="TreeGrafter"/>
</dbReference>
<evidence type="ECO:0000256" key="8">
    <source>
        <dbReference type="ARBA" id="ARBA00023163"/>
    </source>
</evidence>
<reference evidence="11" key="1">
    <citation type="submission" date="2025-08" db="UniProtKB">
        <authorList>
            <consortium name="Ensembl"/>
        </authorList>
    </citation>
    <scope>IDENTIFICATION</scope>
</reference>
<name>A0A663FGW0_AQUCH</name>
<dbReference type="Proteomes" id="UP000472275">
    <property type="component" value="Chromosome Z"/>
</dbReference>
<evidence type="ECO:0000256" key="3">
    <source>
        <dbReference type="ARBA" id="ARBA00022679"/>
    </source>
</evidence>
<dbReference type="PROSITE" id="PS50089">
    <property type="entry name" value="ZF_RING_2"/>
    <property type="match status" value="1"/>
</dbReference>
<keyword evidence="5 9" id="KW-0863">Zinc-finger</keyword>
<dbReference type="GO" id="GO:0008270">
    <property type="term" value="F:zinc ion binding"/>
    <property type="evidence" value="ECO:0007669"/>
    <property type="project" value="UniProtKB-KW"/>
</dbReference>
<evidence type="ECO:0000313" key="12">
    <source>
        <dbReference type="Proteomes" id="UP000472275"/>
    </source>
</evidence>
<dbReference type="GeneTree" id="ENSGT01140000282630"/>
<keyword evidence="3" id="KW-0808">Transferase</keyword>
<sequence length="81" mass="9270">MGEDWQNAAYVTPCLHKFCYVCILQWAEDKPQCPLCKGRIITIMHSVRADNNFEEHVITPSAASSGMYCHSKPEQPLLRME</sequence>
<dbReference type="EC" id="2.3.2.27" evidence="2"/>
<evidence type="ECO:0000256" key="9">
    <source>
        <dbReference type="PROSITE-ProRule" id="PRU00175"/>
    </source>
</evidence>
<organism evidence="11 12">
    <name type="scientific">Aquila chrysaetos chrysaetos</name>
    <dbReference type="NCBI Taxonomy" id="223781"/>
    <lineage>
        <taxon>Eukaryota</taxon>
        <taxon>Metazoa</taxon>
        <taxon>Chordata</taxon>
        <taxon>Craniata</taxon>
        <taxon>Vertebrata</taxon>
        <taxon>Euteleostomi</taxon>
        <taxon>Archelosauria</taxon>
        <taxon>Archosauria</taxon>
        <taxon>Dinosauria</taxon>
        <taxon>Saurischia</taxon>
        <taxon>Theropoda</taxon>
        <taxon>Coelurosauria</taxon>
        <taxon>Aves</taxon>
        <taxon>Neognathae</taxon>
        <taxon>Neoaves</taxon>
        <taxon>Telluraves</taxon>
        <taxon>Accipitrimorphae</taxon>
        <taxon>Accipitriformes</taxon>
        <taxon>Accipitridae</taxon>
        <taxon>Accipitrinae</taxon>
        <taxon>Aquila</taxon>
    </lineage>
</organism>
<dbReference type="Pfam" id="PF13923">
    <property type="entry name" value="zf-C3HC4_2"/>
    <property type="match status" value="1"/>
</dbReference>
<dbReference type="PANTHER" id="PTHR46077">
    <property type="entry name" value="E3 UBIQUITIN-PROTEIN LIGASE TOPORS"/>
    <property type="match status" value="1"/>
</dbReference>
<evidence type="ECO:0000256" key="6">
    <source>
        <dbReference type="ARBA" id="ARBA00022833"/>
    </source>
</evidence>
<evidence type="ECO:0000313" key="11">
    <source>
        <dbReference type="Ensembl" id="ENSACCP00020023718.1"/>
    </source>
</evidence>
<dbReference type="Ensembl" id="ENSACCT00020024768.1">
    <property type="protein sequence ID" value="ENSACCP00020023718.1"/>
    <property type="gene ID" value="ENSACCG00020016285.1"/>
</dbReference>
<dbReference type="Gene3D" id="3.30.40.10">
    <property type="entry name" value="Zinc/RING finger domain, C3HC4 (zinc finger)"/>
    <property type="match status" value="1"/>
</dbReference>
<evidence type="ECO:0000259" key="10">
    <source>
        <dbReference type="PROSITE" id="PS50089"/>
    </source>
</evidence>
<evidence type="ECO:0000256" key="7">
    <source>
        <dbReference type="ARBA" id="ARBA00023015"/>
    </source>
</evidence>
<keyword evidence="6" id="KW-0862">Zinc</keyword>
<dbReference type="PANTHER" id="PTHR46077:SF1">
    <property type="entry name" value="TOP1 BINDING ARGININE_SERINE RICH PROTEIN, E3 UBIQUITIN LIGASE"/>
    <property type="match status" value="1"/>
</dbReference>
<dbReference type="SUPFAM" id="SSF57850">
    <property type="entry name" value="RING/U-box"/>
    <property type="match status" value="1"/>
</dbReference>
<evidence type="ECO:0000256" key="5">
    <source>
        <dbReference type="ARBA" id="ARBA00022771"/>
    </source>
</evidence>
<accession>A0A663FGW0</accession>
<feature type="domain" description="RING-type" evidence="10">
    <location>
        <begin position="11"/>
        <end position="37"/>
    </location>
</feature>
<evidence type="ECO:0000256" key="2">
    <source>
        <dbReference type="ARBA" id="ARBA00012483"/>
    </source>
</evidence>
<dbReference type="InterPro" id="IPR001841">
    <property type="entry name" value="Znf_RING"/>
</dbReference>
<dbReference type="InterPro" id="IPR017907">
    <property type="entry name" value="Znf_RING_CS"/>
</dbReference>
<keyword evidence="8" id="KW-0804">Transcription</keyword>
<protein>
    <recommendedName>
        <fullName evidence="2">RING-type E3 ubiquitin transferase</fullName>
        <ecNumber evidence="2">2.3.2.27</ecNumber>
    </recommendedName>
</protein>
<dbReference type="GO" id="GO:0006513">
    <property type="term" value="P:protein monoubiquitination"/>
    <property type="evidence" value="ECO:0007669"/>
    <property type="project" value="TreeGrafter"/>
</dbReference>
<keyword evidence="7" id="KW-0805">Transcription regulation</keyword>
<keyword evidence="12" id="KW-1185">Reference proteome</keyword>